<dbReference type="GO" id="GO:0006777">
    <property type="term" value="P:Mo-molybdopterin cofactor biosynthetic process"/>
    <property type="evidence" value="ECO:0007669"/>
    <property type="project" value="UniProtKB-UniRule"/>
</dbReference>
<dbReference type="InterPro" id="IPR016193">
    <property type="entry name" value="Cytidine_deaminase-like"/>
</dbReference>
<dbReference type="HOGENOM" id="CLU_056887_2_0_9"/>
<comment type="caution">
    <text evidence="4">The sequence shown here is derived from an EMBL/GenBank/DDBJ whole genome shotgun (WGS) entry which is preliminary data.</text>
</comment>
<dbReference type="PATRIC" id="fig|1256908.3.peg.465"/>
<evidence type="ECO:0000256" key="1">
    <source>
        <dbReference type="ARBA" id="ARBA00022490"/>
    </source>
</evidence>
<dbReference type="Gene3D" id="3.40.140.10">
    <property type="entry name" value="Cytidine Deaminase, domain 2"/>
    <property type="match status" value="1"/>
</dbReference>
<dbReference type="InterPro" id="IPR003786">
    <property type="entry name" value="FdhD"/>
</dbReference>
<comment type="caution">
    <text evidence="3">Lacks conserved residue(s) required for the propagation of feature annotation.</text>
</comment>
<reference evidence="4 5" key="1">
    <citation type="submission" date="2013-06" db="EMBL/GenBank/DDBJ databases">
        <authorList>
            <person name="Weinstock G."/>
            <person name="Sodergren E."/>
            <person name="Lobos E.A."/>
            <person name="Fulton L."/>
            <person name="Fulton R."/>
            <person name="Courtney L."/>
            <person name="Fronick C."/>
            <person name="O'Laughlin M."/>
            <person name="Godfrey J."/>
            <person name="Wilson R.M."/>
            <person name="Miner T."/>
            <person name="Farmer C."/>
            <person name="Delehaunty K."/>
            <person name="Cordes M."/>
            <person name="Minx P."/>
            <person name="Tomlinson C."/>
            <person name="Chen J."/>
            <person name="Wollam A."/>
            <person name="Pepin K.H."/>
            <person name="Bhonagiri V."/>
            <person name="Zhang X."/>
            <person name="Warren W."/>
            <person name="Mitreva M."/>
            <person name="Mardis E.R."/>
            <person name="Wilson R.K."/>
        </authorList>
    </citation>
    <scope>NUCLEOTIDE SEQUENCE [LARGE SCALE GENOMIC DNA]</scope>
    <source>
        <strain evidence="4 5">ATCC 29099</strain>
    </source>
</reference>
<dbReference type="GO" id="GO:0016783">
    <property type="term" value="F:sulfurtransferase activity"/>
    <property type="evidence" value="ECO:0007669"/>
    <property type="project" value="InterPro"/>
</dbReference>
<gene>
    <name evidence="3" type="primary">fdhD</name>
    <name evidence="4" type="ORF">HMPREF0373_00511</name>
</gene>
<sequence>MTEHISDEYFVTREVVTYNGSALVSGEKDLVVEECYQLVVNGRGAGEITCSPWDKKEAFLGYLYLRGYISGAGDVRTIDVDEEHGMANITIREYLTNVTDMENLLPEDEVLLNEQGVIPKWDDVRLSVSEVLTYSRELEERSVLFHRTGGVHCAALVHHGTFLSYKEDISRHVAVDKVVGDCLLRKIPMKDGILVFSGRVPVEILQKVGAMGCSVLIAKSAPTNYSCRLAQQLGITLIGFARDETFNIYSHPERIYEYSSLSV</sequence>
<comment type="similarity">
    <text evidence="3">Belongs to the FdhD family.</text>
</comment>
<dbReference type="SUPFAM" id="SSF53927">
    <property type="entry name" value="Cytidine deaminase-like"/>
    <property type="match status" value="1"/>
</dbReference>
<dbReference type="Proteomes" id="UP000016608">
    <property type="component" value="Unassembled WGS sequence"/>
</dbReference>
<comment type="subcellular location">
    <subcellularLocation>
        <location evidence="3">Cytoplasm</location>
    </subcellularLocation>
</comment>
<keyword evidence="2 3" id="KW-0501">Molybdenum cofactor biosynthesis</keyword>
<dbReference type="Pfam" id="PF02634">
    <property type="entry name" value="FdhD-NarQ"/>
    <property type="match status" value="1"/>
</dbReference>
<protein>
    <recommendedName>
        <fullName evidence="3">Protein FdhD</fullName>
    </recommendedName>
</protein>
<evidence type="ECO:0000313" key="5">
    <source>
        <dbReference type="Proteomes" id="UP000016608"/>
    </source>
</evidence>
<evidence type="ECO:0000256" key="2">
    <source>
        <dbReference type="ARBA" id="ARBA00023150"/>
    </source>
</evidence>
<accession>U2RB42</accession>
<dbReference type="RefSeq" id="WP_021737710.1">
    <property type="nucleotide sequence ID" value="NZ_KI271080.1"/>
</dbReference>
<dbReference type="Gene3D" id="3.10.20.10">
    <property type="match status" value="1"/>
</dbReference>
<keyword evidence="5" id="KW-1185">Reference proteome</keyword>
<keyword evidence="1 3" id="KW-0963">Cytoplasm</keyword>
<dbReference type="GeneID" id="42788093"/>
<dbReference type="PANTHER" id="PTHR30592">
    <property type="entry name" value="FORMATE DEHYDROGENASE"/>
    <property type="match status" value="1"/>
</dbReference>
<evidence type="ECO:0000256" key="3">
    <source>
        <dbReference type="HAMAP-Rule" id="MF_00187"/>
    </source>
</evidence>
<dbReference type="AlphaFoldDB" id="U2RB42"/>
<dbReference type="EMBL" id="AWVJ01000040">
    <property type="protein sequence ID" value="ERK50823.1"/>
    <property type="molecule type" value="Genomic_DNA"/>
</dbReference>
<proteinExistence type="inferred from homology"/>
<comment type="function">
    <text evidence="3">Required for formate dehydrogenase (FDH) activity.</text>
</comment>
<dbReference type="GO" id="GO:0005737">
    <property type="term" value="C:cytoplasm"/>
    <property type="evidence" value="ECO:0007669"/>
    <property type="project" value="UniProtKB-SubCell"/>
</dbReference>
<evidence type="ECO:0000313" key="4">
    <source>
        <dbReference type="EMBL" id="ERK50823.1"/>
    </source>
</evidence>
<dbReference type="HAMAP" id="MF_00187">
    <property type="entry name" value="FdhD"/>
    <property type="match status" value="1"/>
</dbReference>
<dbReference type="PIRSF" id="PIRSF015626">
    <property type="entry name" value="FdhD"/>
    <property type="match status" value="1"/>
</dbReference>
<organism evidence="4 5">
    <name type="scientific">Eubacterium ramulus ATCC 29099</name>
    <dbReference type="NCBI Taxonomy" id="1256908"/>
    <lineage>
        <taxon>Bacteria</taxon>
        <taxon>Bacillati</taxon>
        <taxon>Bacillota</taxon>
        <taxon>Clostridia</taxon>
        <taxon>Eubacteriales</taxon>
        <taxon>Eubacteriaceae</taxon>
        <taxon>Eubacterium</taxon>
    </lineage>
</organism>
<name>U2RB42_EUBRA</name>
<dbReference type="NCBIfam" id="TIGR00129">
    <property type="entry name" value="fdhD_narQ"/>
    <property type="match status" value="1"/>
</dbReference>
<dbReference type="PANTHER" id="PTHR30592:SF1">
    <property type="entry name" value="SULFUR CARRIER PROTEIN FDHD"/>
    <property type="match status" value="1"/>
</dbReference>
<dbReference type="eggNOG" id="COG1526">
    <property type="taxonomic scope" value="Bacteria"/>
</dbReference>